<gene>
    <name evidence="7" type="ORF">NEQG_00876</name>
</gene>
<dbReference type="PANTHER" id="PTHR43286:SF1">
    <property type="entry name" value="ENDONUCLEASE III-LIKE PROTEIN 1"/>
    <property type="match status" value="1"/>
</dbReference>
<sequence>MDKNKVLLDLFDAWEKREKSESDYYTDLPSEIQDIEDQRLKRVYILFYYVLSGKLSIKQSMFKIKKLIQLRAKSTEELPASNWTCSKEGVINPVEIARATSIEIRACLKNRISIKDAISIKNLGMYIIKYNEIPNTTNSLLRFAIINNLRASMIMYHAWNRVDEIVLTAPMCRAIYRLGWLKNLNAPNLNMIHEWSKKKNVNSLKMQQSIENMFPFSLWGKVPPAFDHHGTVICKRIPLCDKCILKDTCPSSRVPKKVNTYMGTLQKQGYFLEHKADNCKFNEEKDEKEEKELLSYEDTEEEDMSDI</sequence>
<evidence type="ECO:0000256" key="5">
    <source>
        <dbReference type="ARBA" id="ARBA00023295"/>
    </source>
</evidence>
<dbReference type="InterPro" id="IPR011257">
    <property type="entry name" value="DNA_glycosylase"/>
</dbReference>
<dbReference type="Proteomes" id="UP000002872">
    <property type="component" value="Unassembled WGS sequence"/>
</dbReference>
<keyword evidence="5" id="KW-0326">Glycosidase</keyword>
<dbReference type="SUPFAM" id="SSF48150">
    <property type="entry name" value="DNA-glycosylase"/>
    <property type="match status" value="1"/>
</dbReference>
<dbReference type="InterPro" id="IPR023170">
    <property type="entry name" value="HhH_base_excis_C"/>
</dbReference>
<keyword evidence="3" id="KW-0234">DNA repair</keyword>
<dbReference type="GO" id="GO:0016829">
    <property type="term" value="F:lyase activity"/>
    <property type="evidence" value="ECO:0007669"/>
    <property type="project" value="UniProtKB-KW"/>
</dbReference>
<dbReference type="OrthoDB" id="2099276at2759"/>
<reference evidence="7" key="1">
    <citation type="submission" date="2011-01" db="EMBL/GenBank/DDBJ databases">
        <title>The Genome Sequence of Nematocida parisii strain ERTm3.</title>
        <authorList>
            <consortium name="The Broad Institute Genome Sequencing Platform"/>
            <consortium name="The Broad Institute Genome Sequencing Center for Infectious Disease"/>
            <person name="Cuomo C."/>
            <person name="Troemel E."/>
            <person name="Young S.K."/>
            <person name="Zeng Q."/>
            <person name="Gargeya S."/>
            <person name="Fitzgerald M."/>
            <person name="Haas B."/>
            <person name="Abouelleil A."/>
            <person name="Alvarado L."/>
            <person name="Arachchi H.M."/>
            <person name="Berlin A."/>
            <person name="Chapman S.B."/>
            <person name="Gearin G."/>
            <person name="Goldberg J."/>
            <person name="Griggs A."/>
            <person name="Gujja S."/>
            <person name="Hansen M."/>
            <person name="Heiman D."/>
            <person name="Howarth C."/>
            <person name="Larimer J."/>
            <person name="Lui A."/>
            <person name="MacDonald P.J.P."/>
            <person name="McCowen C."/>
            <person name="Montmayeur A."/>
            <person name="Murphy C."/>
            <person name="Neiman D."/>
            <person name="Pearson M."/>
            <person name="Priest M."/>
            <person name="Roberts A."/>
            <person name="Saif S."/>
            <person name="Shea T."/>
            <person name="Sisk P."/>
            <person name="Stolte C."/>
            <person name="Sykes S."/>
            <person name="Wortman J."/>
            <person name="Nusbaum C."/>
            <person name="Birren B."/>
        </authorList>
    </citation>
    <scope>NUCLEOTIDE SEQUENCE</scope>
    <source>
        <strain evidence="7">ERTm3</strain>
    </source>
</reference>
<keyword evidence="8" id="KW-1185">Reference proteome</keyword>
<feature type="region of interest" description="Disordered" evidence="6">
    <location>
        <begin position="282"/>
        <end position="307"/>
    </location>
</feature>
<protein>
    <recommendedName>
        <fullName evidence="9">HhH-GPD domain-containing protein</fullName>
    </recommendedName>
</protein>
<evidence type="ECO:0000256" key="2">
    <source>
        <dbReference type="ARBA" id="ARBA00022801"/>
    </source>
</evidence>
<evidence type="ECO:0000313" key="8">
    <source>
        <dbReference type="Proteomes" id="UP000002872"/>
    </source>
</evidence>
<feature type="compositionally biased region" description="Basic and acidic residues" evidence="6">
    <location>
        <begin position="282"/>
        <end position="294"/>
    </location>
</feature>
<proteinExistence type="predicted"/>
<evidence type="ECO:0000256" key="1">
    <source>
        <dbReference type="ARBA" id="ARBA00022763"/>
    </source>
</evidence>
<dbReference type="AlphaFoldDB" id="I3EIL0"/>
<dbReference type="PANTHER" id="PTHR43286">
    <property type="entry name" value="ENDONUCLEASE III-LIKE PROTEIN 1"/>
    <property type="match status" value="1"/>
</dbReference>
<organism evidence="7 8">
    <name type="scientific">Nematocida parisii (strain ERTm3)</name>
    <name type="common">Nematode killer fungus</name>
    <dbReference type="NCBI Taxonomy" id="935791"/>
    <lineage>
        <taxon>Eukaryota</taxon>
        <taxon>Fungi</taxon>
        <taxon>Fungi incertae sedis</taxon>
        <taxon>Microsporidia</taxon>
        <taxon>Nematocida</taxon>
    </lineage>
</organism>
<feature type="compositionally biased region" description="Acidic residues" evidence="6">
    <location>
        <begin position="295"/>
        <end position="307"/>
    </location>
</feature>
<keyword evidence="2" id="KW-0378">Hydrolase</keyword>
<dbReference type="GO" id="GO:0006285">
    <property type="term" value="P:base-excision repair, AP site formation"/>
    <property type="evidence" value="ECO:0007669"/>
    <property type="project" value="TreeGrafter"/>
</dbReference>
<keyword evidence="1" id="KW-0227">DNA damage</keyword>
<keyword evidence="4" id="KW-0456">Lyase</keyword>
<dbReference type="GO" id="GO:0000703">
    <property type="term" value="F:oxidized pyrimidine nucleobase lesion DNA N-glycosylase activity"/>
    <property type="evidence" value="ECO:0007669"/>
    <property type="project" value="TreeGrafter"/>
</dbReference>
<dbReference type="GO" id="GO:0003906">
    <property type="term" value="F:DNA-(apurinic or apyrimidinic site) endonuclease activity"/>
    <property type="evidence" value="ECO:0007669"/>
    <property type="project" value="TreeGrafter"/>
</dbReference>
<dbReference type="GO" id="GO:0006289">
    <property type="term" value="P:nucleotide-excision repair"/>
    <property type="evidence" value="ECO:0007669"/>
    <property type="project" value="TreeGrafter"/>
</dbReference>
<evidence type="ECO:0000256" key="6">
    <source>
        <dbReference type="SAM" id="MobiDB-lite"/>
    </source>
</evidence>
<evidence type="ECO:0008006" key="9">
    <source>
        <dbReference type="Google" id="ProtNLM"/>
    </source>
</evidence>
<evidence type="ECO:0000313" key="7">
    <source>
        <dbReference type="EMBL" id="EIJ89057.1"/>
    </source>
</evidence>
<dbReference type="InParanoid" id="I3EIL0"/>
<dbReference type="OMA" id="WNDANEI"/>
<dbReference type="HOGENOM" id="CLU_918580_0_0_1"/>
<dbReference type="EMBL" id="GL870877">
    <property type="protein sequence ID" value="EIJ89057.1"/>
    <property type="molecule type" value="Genomic_DNA"/>
</dbReference>
<accession>I3EIL0</accession>
<dbReference type="STRING" id="935791.I3EIL0"/>
<evidence type="ECO:0000256" key="3">
    <source>
        <dbReference type="ARBA" id="ARBA00023204"/>
    </source>
</evidence>
<name>I3EIL0_NEMP3</name>
<evidence type="ECO:0000256" key="4">
    <source>
        <dbReference type="ARBA" id="ARBA00023239"/>
    </source>
</evidence>
<dbReference type="VEuPathDB" id="MicrosporidiaDB:NEQG_00876"/>
<dbReference type="Gene3D" id="1.10.1670.10">
    <property type="entry name" value="Helix-hairpin-Helix base-excision DNA repair enzymes (C-terminal)"/>
    <property type="match status" value="1"/>
</dbReference>